<keyword evidence="3" id="KW-1185">Reference proteome</keyword>
<feature type="signal peptide" evidence="1">
    <location>
        <begin position="1"/>
        <end position="21"/>
    </location>
</feature>
<evidence type="ECO:0000313" key="2">
    <source>
        <dbReference type="EMBL" id="AKF08384.1"/>
    </source>
</evidence>
<keyword evidence="1" id="KW-0732">Signal</keyword>
<dbReference type="AlphaFoldDB" id="A0A0F6SGB1"/>
<dbReference type="RefSeq" id="WP_053235536.1">
    <property type="nucleotide sequence ID" value="NZ_CP011125.1"/>
</dbReference>
<accession>A0A0F6SGB1</accession>
<reference evidence="2 3" key="1">
    <citation type="submission" date="2015-03" db="EMBL/GenBank/DDBJ databases">
        <title>Genome assembly of Sandaracinus amylolyticus DSM 53668.</title>
        <authorList>
            <person name="Sharma G."/>
            <person name="Subramanian S."/>
        </authorList>
    </citation>
    <scope>NUCLEOTIDE SEQUENCE [LARGE SCALE GENOMIC DNA]</scope>
    <source>
        <strain evidence="2 3">DSM 53668</strain>
    </source>
</reference>
<dbReference type="STRING" id="927083.DB32_005533"/>
<evidence type="ECO:0000313" key="3">
    <source>
        <dbReference type="Proteomes" id="UP000034883"/>
    </source>
</evidence>
<protein>
    <recommendedName>
        <fullName evidence="4">Lipoprotein</fullName>
    </recommendedName>
</protein>
<dbReference type="KEGG" id="samy:DB32_005533"/>
<proteinExistence type="predicted"/>
<evidence type="ECO:0008006" key="4">
    <source>
        <dbReference type="Google" id="ProtNLM"/>
    </source>
</evidence>
<dbReference type="EMBL" id="CP011125">
    <property type="protein sequence ID" value="AKF08384.1"/>
    <property type="molecule type" value="Genomic_DNA"/>
</dbReference>
<name>A0A0F6SGB1_9BACT</name>
<gene>
    <name evidence="2" type="ORF">DB32_005533</name>
</gene>
<sequence>MTRVALAIVALLFGACGTPCGDCGACYPPLQLRVSRAGGELLSPVMIEGADAHCGGGAGEAVCTVDELALGTHTLVVRTDGEAPVTLTVTLERDGGGCCSCGYQPIVREVVLGATGDSGV</sequence>
<organism evidence="2 3">
    <name type="scientific">Sandaracinus amylolyticus</name>
    <dbReference type="NCBI Taxonomy" id="927083"/>
    <lineage>
        <taxon>Bacteria</taxon>
        <taxon>Pseudomonadati</taxon>
        <taxon>Myxococcota</taxon>
        <taxon>Polyangia</taxon>
        <taxon>Polyangiales</taxon>
        <taxon>Sandaracinaceae</taxon>
        <taxon>Sandaracinus</taxon>
    </lineage>
</organism>
<evidence type="ECO:0000256" key="1">
    <source>
        <dbReference type="SAM" id="SignalP"/>
    </source>
</evidence>
<feature type="chain" id="PRO_5002509793" description="Lipoprotein" evidence="1">
    <location>
        <begin position="22"/>
        <end position="120"/>
    </location>
</feature>
<dbReference type="PROSITE" id="PS51257">
    <property type="entry name" value="PROKAR_LIPOPROTEIN"/>
    <property type="match status" value="1"/>
</dbReference>
<dbReference type="Proteomes" id="UP000034883">
    <property type="component" value="Chromosome"/>
</dbReference>